<accession>A0A6M5YR96</accession>
<keyword evidence="1" id="KW-1133">Transmembrane helix</keyword>
<evidence type="ECO:0000313" key="4">
    <source>
        <dbReference type="Proteomes" id="UP000503447"/>
    </source>
</evidence>
<dbReference type="PANTHER" id="PTHR30093">
    <property type="entry name" value="GENERAL SECRETION PATHWAY PROTEIN G"/>
    <property type="match status" value="1"/>
</dbReference>
<feature type="transmembrane region" description="Helical" evidence="1">
    <location>
        <begin position="12"/>
        <end position="34"/>
    </location>
</feature>
<dbReference type="InterPro" id="IPR011453">
    <property type="entry name" value="DUF1559"/>
</dbReference>
<dbReference type="PANTHER" id="PTHR30093:SF2">
    <property type="entry name" value="TYPE II SECRETION SYSTEM PROTEIN H"/>
    <property type="match status" value="1"/>
</dbReference>
<gene>
    <name evidence="3" type="ORF">FTUN_4132</name>
</gene>
<dbReference type="Pfam" id="PF07963">
    <property type="entry name" value="N_methyl"/>
    <property type="match status" value="1"/>
</dbReference>
<dbReference type="AlphaFoldDB" id="A0A6M5YR96"/>
<dbReference type="SUPFAM" id="SSF54523">
    <property type="entry name" value="Pili subunits"/>
    <property type="match status" value="1"/>
</dbReference>
<dbReference type="Pfam" id="PF07596">
    <property type="entry name" value="SBP_bac_10"/>
    <property type="match status" value="1"/>
</dbReference>
<dbReference type="Proteomes" id="UP000503447">
    <property type="component" value="Chromosome"/>
</dbReference>
<dbReference type="InterPro" id="IPR027558">
    <property type="entry name" value="Pre_pil_HX9DG_C"/>
</dbReference>
<dbReference type="RefSeq" id="WP_171472127.1">
    <property type="nucleotide sequence ID" value="NZ_CP053452.2"/>
</dbReference>
<organism evidence="3 4">
    <name type="scientific">Frigoriglobus tundricola</name>
    <dbReference type="NCBI Taxonomy" id="2774151"/>
    <lineage>
        <taxon>Bacteria</taxon>
        <taxon>Pseudomonadati</taxon>
        <taxon>Planctomycetota</taxon>
        <taxon>Planctomycetia</taxon>
        <taxon>Gemmatales</taxon>
        <taxon>Gemmataceae</taxon>
        <taxon>Frigoriglobus</taxon>
    </lineage>
</organism>
<keyword evidence="1" id="KW-0472">Membrane</keyword>
<dbReference type="InterPro" id="IPR045584">
    <property type="entry name" value="Pilin-like"/>
</dbReference>
<dbReference type="InterPro" id="IPR012902">
    <property type="entry name" value="N_methyl_site"/>
</dbReference>
<sequence>MTARPRARKAFTLIELLVVIAIIAILIGLLLPAVQKVREAAARMSCSNNLKQLGLAALNYESSHGTLPPSEIVNLGSAPGQPGQPGYPYPGIIHSWAISLLPYIEQNNLAQLYDLNYPFFSSPSIVPGTPDNQSVIKTPVKTFLCPSTPRGANVLNTRSYSFGPLKFPFQAAPSDYATNSSINQDAITFMGYPAGTSQTQTWSAMRPQLRGAGLSLVQYQPMEPYTIVAVTDGTSNTILIAEDAGRPDRWIAGKLVGAGAQNDGGWGDPDSDYGLDGVTVTGTTTSSPGNCVINCDNDNETYAFHTGGANHVFTDGSVRFVKASISPQTYAALITAQGGSLTAAEISPGTD</sequence>
<evidence type="ECO:0000313" key="3">
    <source>
        <dbReference type="EMBL" id="QJW96575.1"/>
    </source>
</evidence>
<keyword evidence="1" id="KW-0812">Transmembrane</keyword>
<proteinExistence type="predicted"/>
<reference evidence="4" key="1">
    <citation type="submission" date="2020-05" db="EMBL/GenBank/DDBJ databases">
        <title>Frigoriglobus tundricola gen. nov., sp. nov., a psychrotolerant cellulolytic planctomycete of the family Gemmataceae with two divergent copies of 16S rRNA gene.</title>
        <authorList>
            <person name="Kulichevskaya I.S."/>
            <person name="Ivanova A.A."/>
            <person name="Naumoff D.G."/>
            <person name="Beletsky A.V."/>
            <person name="Rijpstra W.I.C."/>
            <person name="Sinninghe Damste J.S."/>
            <person name="Mardanov A.V."/>
            <person name="Ravin N.V."/>
            <person name="Dedysh S.N."/>
        </authorList>
    </citation>
    <scope>NUCLEOTIDE SEQUENCE [LARGE SCALE GENOMIC DNA]</scope>
    <source>
        <strain evidence="4">PL17</strain>
    </source>
</reference>
<keyword evidence="4" id="KW-1185">Reference proteome</keyword>
<feature type="domain" description="DUF1559" evidence="2">
    <location>
        <begin position="35"/>
        <end position="327"/>
    </location>
</feature>
<name>A0A6M5YR96_9BACT</name>
<dbReference type="EMBL" id="CP053452">
    <property type="protein sequence ID" value="QJW96575.1"/>
    <property type="molecule type" value="Genomic_DNA"/>
</dbReference>
<dbReference type="Gene3D" id="3.30.700.10">
    <property type="entry name" value="Glycoprotein, Type 4 Pilin"/>
    <property type="match status" value="1"/>
</dbReference>
<evidence type="ECO:0000256" key="1">
    <source>
        <dbReference type="SAM" id="Phobius"/>
    </source>
</evidence>
<protein>
    <recommendedName>
        <fullName evidence="2">DUF1559 domain-containing protein</fullName>
    </recommendedName>
</protein>
<dbReference type="NCBIfam" id="TIGR02532">
    <property type="entry name" value="IV_pilin_GFxxxE"/>
    <property type="match status" value="1"/>
</dbReference>
<dbReference type="KEGG" id="ftj:FTUN_4132"/>
<evidence type="ECO:0000259" key="2">
    <source>
        <dbReference type="Pfam" id="PF07596"/>
    </source>
</evidence>
<dbReference type="NCBIfam" id="TIGR04294">
    <property type="entry name" value="pre_pil_HX9DG"/>
    <property type="match status" value="1"/>
</dbReference>